<comment type="caution">
    <text evidence="2">The sequence shown here is derived from an EMBL/GenBank/DDBJ whole genome shotgun (WGS) entry which is preliminary data.</text>
</comment>
<dbReference type="RefSeq" id="WP_115123334.1">
    <property type="nucleotide sequence ID" value="NZ_QRAO01000002.1"/>
</dbReference>
<dbReference type="Pfam" id="PF08818">
    <property type="entry name" value="DUF1801"/>
    <property type="match status" value="1"/>
</dbReference>
<protein>
    <submittedName>
        <fullName evidence="2">Uncharacterized protein YdeI (YjbR/CyaY-like superfamily)</fullName>
    </submittedName>
</protein>
<reference evidence="2 3" key="1">
    <citation type="submission" date="2018-07" db="EMBL/GenBank/DDBJ databases">
        <title>Genomic Encyclopedia of Type Strains, Phase IV (KMG-IV): sequencing the most valuable type-strain genomes for metagenomic binning, comparative biology and taxonomic classification.</title>
        <authorList>
            <person name="Goeker M."/>
        </authorList>
    </citation>
    <scope>NUCLEOTIDE SEQUENCE [LARGE SCALE GENOMIC DNA]</scope>
    <source>
        <strain evidence="2 3">DSM 101478</strain>
    </source>
</reference>
<dbReference type="InterPro" id="IPR014922">
    <property type="entry name" value="YdhG-like"/>
</dbReference>
<dbReference type="PIRSF" id="PIRSF021308">
    <property type="entry name" value="UCP021308"/>
    <property type="match status" value="1"/>
</dbReference>
<dbReference type="Pfam" id="PF13376">
    <property type="entry name" value="OmdA"/>
    <property type="match status" value="1"/>
</dbReference>
<dbReference type="AlphaFoldDB" id="A0A370QFJ0"/>
<evidence type="ECO:0000259" key="1">
    <source>
        <dbReference type="Pfam" id="PF08818"/>
    </source>
</evidence>
<dbReference type="SUPFAM" id="SSF159888">
    <property type="entry name" value="YdhG-like"/>
    <property type="match status" value="1"/>
</dbReference>
<evidence type="ECO:0000313" key="2">
    <source>
        <dbReference type="EMBL" id="RDK87133.1"/>
    </source>
</evidence>
<sequence>MTTSEKVTAYIHKNSKWNELLTEIREVLLTTPLTEEVKWGAPAYTFNKKILVGLAGFKNHMGIWFHQGVFLKDEHNKLQNAQEGKTKALRQWRFEEGDTINKDVLRSYINEAIENCKAGKELKPERKKKPVTLHPLLEDAFTKNKKLKDAFNALTPGKQREYAEHIASAKRESTQISRLQKITPMILEGKGLHDKYKNC</sequence>
<dbReference type="OrthoDB" id="214150at2"/>
<keyword evidence="3" id="KW-1185">Reference proteome</keyword>
<dbReference type="EMBL" id="QRAO01000002">
    <property type="protein sequence ID" value="RDK87133.1"/>
    <property type="molecule type" value="Genomic_DNA"/>
</dbReference>
<dbReference type="Gene3D" id="3.90.1150.200">
    <property type="match status" value="1"/>
</dbReference>
<evidence type="ECO:0000313" key="3">
    <source>
        <dbReference type="Proteomes" id="UP000255317"/>
    </source>
</evidence>
<dbReference type="InterPro" id="IPR016786">
    <property type="entry name" value="YdeI_bac"/>
</dbReference>
<organism evidence="2 3">
    <name type="scientific">Marinirhabdus gelatinilytica</name>
    <dbReference type="NCBI Taxonomy" id="1703343"/>
    <lineage>
        <taxon>Bacteria</taxon>
        <taxon>Pseudomonadati</taxon>
        <taxon>Bacteroidota</taxon>
        <taxon>Flavobacteriia</taxon>
        <taxon>Flavobacteriales</taxon>
        <taxon>Flavobacteriaceae</taxon>
    </lineage>
</organism>
<gene>
    <name evidence="2" type="ORF">C8D94_102315</name>
</gene>
<proteinExistence type="predicted"/>
<accession>A0A370QFJ0</accession>
<name>A0A370QFJ0_9FLAO</name>
<dbReference type="Proteomes" id="UP000255317">
    <property type="component" value="Unassembled WGS sequence"/>
</dbReference>
<feature type="domain" description="YdhG-like" evidence="1">
    <location>
        <begin position="17"/>
        <end position="113"/>
    </location>
</feature>